<name>A0ABR2IZT9_9EUKA</name>
<keyword evidence="2" id="KW-1185">Reference proteome</keyword>
<proteinExistence type="predicted"/>
<comment type="caution">
    <text evidence="1">The sequence shown here is derived from an EMBL/GenBank/DDBJ whole genome shotgun (WGS) entry which is preliminary data.</text>
</comment>
<sequence length="487" mass="57201">MYEIDESIDLYLVAQKFIQQEQDKIQNCGNEQAQTIKEDKKIEYSKDTIKNFLAPLKFIGGYDKMEVYKNLSNHFSLTSRKINKYIDKQNNLYSNLQSELSELQNQNLRSSITVLTRFNSKIWRLYLFTVMKYAKYKFKYLHTLIPKVEKNIYILKKLKHLADKLHIKPLLAFFLIDNIQKLSESDVSYRLYFKIESIKRTLDDLKSAIEFFPINFTKENSKDYLNSLISSSQKFIDPLTGYLKESDEYLNFVDFINSPYSPLVGIIQLGELEVEEQIRSSCKILRSYAQITDKTQISILGFFCMRYWIDKNFARTQAKKNTSHQINNEKENKEDISFVFSKYRNFKLLDLNPPSKLGKFFDKNINILDFFQLPGTQILNPSPNLLFSTIFMTNPCDIAYSISQINLRISAYVAGLACTSLEDEIVQIGSEFLWKIIFIFCCIPGIEHAFDLMHYWENYQYSPKELFKSIQIPTKALNSLIKKMSKR</sequence>
<organism evidence="1 2">
    <name type="scientific">Tritrichomonas musculus</name>
    <dbReference type="NCBI Taxonomy" id="1915356"/>
    <lineage>
        <taxon>Eukaryota</taxon>
        <taxon>Metamonada</taxon>
        <taxon>Parabasalia</taxon>
        <taxon>Tritrichomonadida</taxon>
        <taxon>Tritrichomonadidae</taxon>
        <taxon>Tritrichomonas</taxon>
    </lineage>
</organism>
<dbReference type="Proteomes" id="UP001470230">
    <property type="component" value="Unassembled WGS sequence"/>
</dbReference>
<dbReference type="EMBL" id="JAPFFF010000014">
    <property type="protein sequence ID" value="KAK8870764.1"/>
    <property type="molecule type" value="Genomic_DNA"/>
</dbReference>
<gene>
    <name evidence="1" type="ORF">M9Y10_008651</name>
</gene>
<evidence type="ECO:0000313" key="1">
    <source>
        <dbReference type="EMBL" id="KAK8870764.1"/>
    </source>
</evidence>
<evidence type="ECO:0000313" key="2">
    <source>
        <dbReference type="Proteomes" id="UP001470230"/>
    </source>
</evidence>
<protein>
    <submittedName>
        <fullName evidence="1">Uncharacterized protein</fullName>
    </submittedName>
</protein>
<reference evidence="1 2" key="1">
    <citation type="submission" date="2024-04" db="EMBL/GenBank/DDBJ databases">
        <title>Tritrichomonas musculus Genome.</title>
        <authorList>
            <person name="Alves-Ferreira E."/>
            <person name="Grigg M."/>
            <person name="Lorenzi H."/>
            <person name="Galac M."/>
        </authorList>
    </citation>
    <scope>NUCLEOTIDE SEQUENCE [LARGE SCALE GENOMIC DNA]</scope>
    <source>
        <strain evidence="1 2">EAF2021</strain>
    </source>
</reference>
<accession>A0ABR2IZT9</accession>